<feature type="compositionally biased region" description="Polar residues" evidence="1">
    <location>
        <begin position="1"/>
        <end position="10"/>
    </location>
</feature>
<evidence type="ECO:0000313" key="4">
    <source>
        <dbReference type="Proteomes" id="UP000507470"/>
    </source>
</evidence>
<reference evidence="3 4" key="1">
    <citation type="submission" date="2020-06" db="EMBL/GenBank/DDBJ databases">
        <authorList>
            <person name="Li R."/>
            <person name="Bekaert M."/>
        </authorList>
    </citation>
    <scope>NUCLEOTIDE SEQUENCE [LARGE SCALE GENOMIC DNA]</scope>
    <source>
        <strain evidence="4">wild</strain>
    </source>
</reference>
<dbReference type="Pfam" id="PF03732">
    <property type="entry name" value="Retrotrans_gag"/>
    <property type="match status" value="1"/>
</dbReference>
<dbReference type="Pfam" id="PF13975">
    <property type="entry name" value="gag-asp_proteas"/>
    <property type="match status" value="1"/>
</dbReference>
<protein>
    <recommendedName>
        <fullName evidence="2">Retrotransposon gag domain-containing protein</fullName>
    </recommendedName>
</protein>
<evidence type="ECO:0000259" key="2">
    <source>
        <dbReference type="Pfam" id="PF03732"/>
    </source>
</evidence>
<feature type="region of interest" description="Disordered" evidence="1">
    <location>
        <begin position="332"/>
        <end position="366"/>
    </location>
</feature>
<name>A0A6J8B0P6_MYTCO</name>
<dbReference type="CDD" id="cd00303">
    <property type="entry name" value="retropepsin_like"/>
    <property type="match status" value="1"/>
</dbReference>
<dbReference type="AlphaFoldDB" id="A0A6J8B0P6"/>
<sequence>MSSNSVQPNPNKVHRLVERQKITVPMPRSRQEQKGATPLNSTVHPATRSVSKQITEADTIQSITDNFQQDIGLILLDNNTDSTTVSNNTDSGEESDIEDNISVNSNNSIISFNLDLDSEMASSLSLQKFSDESCCVPAIWWNLFESYRALHNIDNNKALSVLPLQLTGHASLWFHNLDANTKGNIDNLKAAFLARFSNTKTNQQIYKLQQTSIEKSPKTFEELRNSLEIATNVAECASSNTPCTSQDINAMFSSFLDSMKSAVKQDVSEVMAVPPHSTQTQNYPKRQKTRQYRQEYVCFGCGKSCTNRRLCPAFNVKCFKCDRVGHFKEGHEPIQSLGRHSSKKQKRQAQTPLSFKTPTSFGKNKNTQQNKIPEIAQLMNLSGNKMQIEVCGKHVTSLVDTGAQMSCCSVQLLQFLGISKDKIEISKIKSAMGVGGEVHSVLGLVSLPLILGNVAMRYNFHVFNKLHQQMILGFDFLHDVKAHIICDSETIFIPDSWSNTLNALELNSGLARTIALLEPLPSLPKMSLAGAKCCVSLDDSNQSCLRIMNPTKNKIFLPANYVVAAVTPVNSEDIISMSEDNDKV</sequence>
<dbReference type="InterPro" id="IPR021109">
    <property type="entry name" value="Peptidase_aspartic_dom_sf"/>
</dbReference>
<keyword evidence="4" id="KW-1185">Reference proteome</keyword>
<organism evidence="3 4">
    <name type="scientific">Mytilus coruscus</name>
    <name type="common">Sea mussel</name>
    <dbReference type="NCBI Taxonomy" id="42192"/>
    <lineage>
        <taxon>Eukaryota</taxon>
        <taxon>Metazoa</taxon>
        <taxon>Spiralia</taxon>
        <taxon>Lophotrochozoa</taxon>
        <taxon>Mollusca</taxon>
        <taxon>Bivalvia</taxon>
        <taxon>Autobranchia</taxon>
        <taxon>Pteriomorphia</taxon>
        <taxon>Mytilida</taxon>
        <taxon>Mytiloidea</taxon>
        <taxon>Mytilidae</taxon>
        <taxon>Mytilinae</taxon>
        <taxon>Mytilus</taxon>
    </lineage>
</organism>
<feature type="region of interest" description="Disordered" evidence="1">
    <location>
        <begin position="1"/>
        <end position="50"/>
    </location>
</feature>
<feature type="compositionally biased region" description="Polar residues" evidence="1">
    <location>
        <begin position="348"/>
        <end position="366"/>
    </location>
</feature>
<proteinExistence type="predicted"/>
<evidence type="ECO:0000256" key="1">
    <source>
        <dbReference type="SAM" id="MobiDB-lite"/>
    </source>
</evidence>
<accession>A0A6J8B0P6</accession>
<dbReference type="Gene3D" id="2.40.70.10">
    <property type="entry name" value="Acid Proteases"/>
    <property type="match status" value="1"/>
</dbReference>
<gene>
    <name evidence="3" type="ORF">MCOR_12536</name>
</gene>
<dbReference type="InterPro" id="IPR005162">
    <property type="entry name" value="Retrotrans_gag_dom"/>
</dbReference>
<dbReference type="OrthoDB" id="6152813at2759"/>
<dbReference type="SUPFAM" id="SSF50630">
    <property type="entry name" value="Acid proteases"/>
    <property type="match status" value="1"/>
</dbReference>
<evidence type="ECO:0000313" key="3">
    <source>
        <dbReference type="EMBL" id="CAC5375580.1"/>
    </source>
</evidence>
<feature type="compositionally biased region" description="Polar residues" evidence="1">
    <location>
        <begin position="38"/>
        <end position="50"/>
    </location>
</feature>
<dbReference type="EMBL" id="CACVKT020002154">
    <property type="protein sequence ID" value="CAC5375580.1"/>
    <property type="molecule type" value="Genomic_DNA"/>
</dbReference>
<dbReference type="Proteomes" id="UP000507470">
    <property type="component" value="Unassembled WGS sequence"/>
</dbReference>
<feature type="domain" description="Retrotransposon gag" evidence="2">
    <location>
        <begin position="162"/>
        <end position="228"/>
    </location>
</feature>